<protein>
    <submittedName>
        <fullName evidence="1">Uncharacterized protein</fullName>
    </submittedName>
</protein>
<evidence type="ECO:0000313" key="2">
    <source>
        <dbReference type="Proteomes" id="UP000017984"/>
    </source>
</evidence>
<gene>
    <name evidence="1" type="ORF">M878_24510</name>
</gene>
<dbReference type="RefSeq" id="WP_023549465.1">
    <property type="nucleotide sequence ID" value="NZ_CM002285.1"/>
</dbReference>
<reference evidence="1 2" key="1">
    <citation type="journal article" date="2014" name="Genome Announc.">
        <title>Draft Genome Sequence of Streptomyces roseochromogenes subsp. oscitans DS 12.976, Producer of the Aminocoumarin Antibiotic Clorobiocin.</title>
        <authorList>
            <person name="Ruckert C."/>
            <person name="Kalinowski J."/>
            <person name="Heide L."/>
            <person name="Apel A.K."/>
        </authorList>
    </citation>
    <scope>NUCLEOTIDE SEQUENCE [LARGE SCALE GENOMIC DNA]</scope>
    <source>
        <strain evidence="1 2">DS 12.976</strain>
    </source>
</reference>
<dbReference type="EMBL" id="AWQX01000210">
    <property type="protein sequence ID" value="EST27612.1"/>
    <property type="molecule type" value="Genomic_DNA"/>
</dbReference>
<dbReference type="HOGENOM" id="CLU_2774282_0_0_11"/>
<dbReference type="OrthoDB" id="4252841at2"/>
<keyword evidence="2" id="KW-1185">Reference proteome</keyword>
<dbReference type="AlphaFoldDB" id="V6K661"/>
<sequence length="69" mass="7345">MAKAKQKPSARLPSGYDAWLLDCVPATGCDVCAANWRQLAACKQSGDVAQAARHATEIRDHTSGVHGRP</sequence>
<dbReference type="Proteomes" id="UP000017984">
    <property type="component" value="Chromosome"/>
</dbReference>
<comment type="caution">
    <text evidence="1">The sequence shown here is derived from an EMBL/GenBank/DDBJ whole genome shotgun (WGS) entry which is preliminary data.</text>
</comment>
<organism evidence="1 2">
    <name type="scientific">Streptomyces roseochromogenus subsp. oscitans DS 12.976</name>
    <dbReference type="NCBI Taxonomy" id="1352936"/>
    <lineage>
        <taxon>Bacteria</taxon>
        <taxon>Bacillati</taxon>
        <taxon>Actinomycetota</taxon>
        <taxon>Actinomycetes</taxon>
        <taxon>Kitasatosporales</taxon>
        <taxon>Streptomycetaceae</taxon>
        <taxon>Streptomyces</taxon>
    </lineage>
</organism>
<proteinExistence type="predicted"/>
<dbReference type="STRING" id="1352936.M878_24510"/>
<evidence type="ECO:0000313" key="1">
    <source>
        <dbReference type="EMBL" id="EST27612.1"/>
    </source>
</evidence>
<accession>V6K661</accession>
<dbReference type="PATRIC" id="fig|1352936.5.peg.5108"/>
<name>V6K661_STRRC</name>